<dbReference type="Proteomes" id="UP000314294">
    <property type="component" value="Unassembled WGS sequence"/>
</dbReference>
<protein>
    <submittedName>
        <fullName evidence="2">Uncharacterized protein</fullName>
    </submittedName>
</protein>
<comment type="caution">
    <text evidence="2">The sequence shown here is derived from an EMBL/GenBank/DDBJ whole genome shotgun (WGS) entry which is preliminary data.</text>
</comment>
<organism evidence="2 3">
    <name type="scientific">Liparis tanakae</name>
    <name type="common">Tanaka's snailfish</name>
    <dbReference type="NCBI Taxonomy" id="230148"/>
    <lineage>
        <taxon>Eukaryota</taxon>
        <taxon>Metazoa</taxon>
        <taxon>Chordata</taxon>
        <taxon>Craniata</taxon>
        <taxon>Vertebrata</taxon>
        <taxon>Euteleostomi</taxon>
        <taxon>Actinopterygii</taxon>
        <taxon>Neopterygii</taxon>
        <taxon>Teleostei</taxon>
        <taxon>Neoteleostei</taxon>
        <taxon>Acanthomorphata</taxon>
        <taxon>Eupercaria</taxon>
        <taxon>Perciformes</taxon>
        <taxon>Cottioidei</taxon>
        <taxon>Cottales</taxon>
        <taxon>Liparidae</taxon>
        <taxon>Liparis</taxon>
    </lineage>
</organism>
<evidence type="ECO:0000313" key="2">
    <source>
        <dbReference type="EMBL" id="TNN38028.1"/>
    </source>
</evidence>
<reference evidence="2 3" key="1">
    <citation type="submission" date="2019-03" db="EMBL/GenBank/DDBJ databases">
        <title>First draft genome of Liparis tanakae, snailfish: a comprehensive survey of snailfish specific genes.</title>
        <authorList>
            <person name="Kim W."/>
            <person name="Song I."/>
            <person name="Jeong J.-H."/>
            <person name="Kim D."/>
            <person name="Kim S."/>
            <person name="Ryu S."/>
            <person name="Song J.Y."/>
            <person name="Lee S.K."/>
        </authorList>
    </citation>
    <scope>NUCLEOTIDE SEQUENCE [LARGE SCALE GENOMIC DNA]</scope>
    <source>
        <tissue evidence="2">Muscle</tissue>
    </source>
</reference>
<evidence type="ECO:0000313" key="3">
    <source>
        <dbReference type="Proteomes" id="UP000314294"/>
    </source>
</evidence>
<proteinExistence type="predicted"/>
<dbReference type="AlphaFoldDB" id="A0A4Z2FA09"/>
<name>A0A4Z2FA09_9TELE</name>
<keyword evidence="3" id="KW-1185">Reference proteome</keyword>
<sequence length="102" mass="10955">MNTCSSPVGVRVPLASVQRSIRSLTAGRQEGPHGSLQYQVLLSLRTNKSTMGWKLFSRETAVSCSMCKKLCPLACKANTQHSQQQGGGGGPVMLYPSDKDTL</sequence>
<accession>A0A4Z2FA09</accession>
<dbReference type="EMBL" id="SRLO01001416">
    <property type="protein sequence ID" value="TNN38028.1"/>
    <property type="molecule type" value="Genomic_DNA"/>
</dbReference>
<evidence type="ECO:0000256" key="1">
    <source>
        <dbReference type="SAM" id="MobiDB-lite"/>
    </source>
</evidence>
<feature type="region of interest" description="Disordered" evidence="1">
    <location>
        <begin position="80"/>
        <end position="102"/>
    </location>
</feature>
<gene>
    <name evidence="2" type="ORF">EYF80_051814</name>
</gene>